<feature type="transmembrane region" description="Helical" evidence="1">
    <location>
        <begin position="191"/>
        <end position="209"/>
    </location>
</feature>
<accession>A0A919FQA2</accession>
<dbReference type="AlphaFoldDB" id="A0A919FQA2"/>
<keyword evidence="1" id="KW-0812">Transmembrane</keyword>
<evidence type="ECO:0000256" key="1">
    <source>
        <dbReference type="SAM" id="Phobius"/>
    </source>
</evidence>
<reference evidence="2" key="1">
    <citation type="journal article" date="2014" name="Int. J. Syst. Evol. Microbiol.">
        <title>Complete genome sequence of Corynebacterium casei LMG S-19264T (=DSM 44701T), isolated from a smear-ripened cheese.</title>
        <authorList>
            <consortium name="US DOE Joint Genome Institute (JGI-PGF)"/>
            <person name="Walter F."/>
            <person name="Albersmeier A."/>
            <person name="Kalinowski J."/>
            <person name="Ruckert C."/>
        </authorList>
    </citation>
    <scope>NUCLEOTIDE SEQUENCE</scope>
    <source>
        <strain evidence="2">CGMCC 4.7398</strain>
    </source>
</reference>
<feature type="transmembrane region" description="Helical" evidence="1">
    <location>
        <begin position="21"/>
        <end position="43"/>
    </location>
</feature>
<feature type="transmembrane region" description="Helical" evidence="1">
    <location>
        <begin position="165"/>
        <end position="185"/>
    </location>
</feature>
<evidence type="ECO:0000313" key="2">
    <source>
        <dbReference type="EMBL" id="GHH70537.1"/>
    </source>
</evidence>
<keyword evidence="1" id="KW-0472">Membrane</keyword>
<dbReference type="EMBL" id="BNAS01000002">
    <property type="protein sequence ID" value="GHH70537.1"/>
    <property type="molecule type" value="Genomic_DNA"/>
</dbReference>
<feature type="transmembrane region" description="Helical" evidence="1">
    <location>
        <begin position="276"/>
        <end position="294"/>
    </location>
</feature>
<proteinExistence type="predicted"/>
<protein>
    <submittedName>
        <fullName evidence="2">Uncharacterized protein</fullName>
    </submittedName>
</protein>
<feature type="transmembrane region" description="Helical" evidence="1">
    <location>
        <begin position="102"/>
        <end position="124"/>
    </location>
</feature>
<evidence type="ECO:0000313" key="3">
    <source>
        <dbReference type="Proteomes" id="UP000627369"/>
    </source>
</evidence>
<dbReference type="Proteomes" id="UP000627369">
    <property type="component" value="Unassembled WGS sequence"/>
</dbReference>
<comment type="caution">
    <text evidence="2">The sequence shown here is derived from an EMBL/GenBank/DDBJ whole genome shotgun (WGS) entry which is preliminary data.</text>
</comment>
<feature type="transmembrane region" description="Helical" evidence="1">
    <location>
        <begin position="73"/>
        <end position="90"/>
    </location>
</feature>
<sequence>MADITLPIPFGGMAESEYRISAWWVLPISAIVWWACGFLPWLLQMFYQVTGLAEAPTGAADGFLPLPVMADDGAVGVVVMALIGGLLAGVTSRMPASGGAGAGAAITGTLLAMAATGGASWWLASREAVPDDAMPLGMLVVAGASGIVGLGIGLLAALGPAALRGLALALPVVLLDGWFWGLVPGNPVSPAGTWWVFAVALGVAFGLAVDSKPIELLGWLPAAGVIWVLQATGPALLAVQENVWPGSALTDDPLRAAGIVWDEIAAAAVVSDGHLLGAWVVALLLGAAIAALRLSREAADEGELSEAWA</sequence>
<feature type="transmembrane region" description="Helical" evidence="1">
    <location>
        <begin position="136"/>
        <end position="158"/>
    </location>
</feature>
<feature type="transmembrane region" description="Helical" evidence="1">
    <location>
        <begin position="216"/>
        <end position="239"/>
    </location>
</feature>
<reference evidence="2" key="2">
    <citation type="submission" date="2020-09" db="EMBL/GenBank/DDBJ databases">
        <authorList>
            <person name="Sun Q."/>
            <person name="Zhou Y."/>
        </authorList>
    </citation>
    <scope>NUCLEOTIDE SEQUENCE</scope>
    <source>
        <strain evidence="2">CGMCC 4.7398</strain>
    </source>
</reference>
<keyword evidence="1" id="KW-1133">Transmembrane helix</keyword>
<gene>
    <name evidence="2" type="ORF">GCM10017772_17320</name>
</gene>
<organism evidence="2 3">
    <name type="scientific">Promicromonospora soli</name>
    <dbReference type="NCBI Taxonomy" id="2035533"/>
    <lineage>
        <taxon>Bacteria</taxon>
        <taxon>Bacillati</taxon>
        <taxon>Actinomycetota</taxon>
        <taxon>Actinomycetes</taxon>
        <taxon>Micrococcales</taxon>
        <taxon>Promicromonosporaceae</taxon>
        <taxon>Promicromonospora</taxon>
    </lineage>
</organism>
<name>A0A919FQA2_9MICO</name>
<keyword evidence="3" id="KW-1185">Reference proteome</keyword>